<dbReference type="PROSITE" id="PS50113">
    <property type="entry name" value="PAC"/>
    <property type="match status" value="2"/>
</dbReference>
<dbReference type="InterPro" id="IPR001610">
    <property type="entry name" value="PAC"/>
</dbReference>
<feature type="transmembrane region" description="Helical" evidence="7">
    <location>
        <begin position="6"/>
        <end position="22"/>
    </location>
</feature>
<keyword evidence="12" id="KW-1185">Reference proteome</keyword>
<dbReference type="InterPro" id="IPR050469">
    <property type="entry name" value="Diguanylate_Cyclase"/>
</dbReference>
<dbReference type="GO" id="GO:1902201">
    <property type="term" value="P:negative regulation of bacterial-type flagellum-dependent cell motility"/>
    <property type="evidence" value="ECO:0007669"/>
    <property type="project" value="TreeGrafter"/>
</dbReference>
<feature type="domain" description="PAC" evidence="9">
    <location>
        <begin position="298"/>
        <end position="349"/>
    </location>
</feature>
<dbReference type="InterPro" id="IPR013767">
    <property type="entry name" value="PAS_fold"/>
</dbReference>
<reference evidence="11 12" key="1">
    <citation type="submission" date="2013-08" db="EMBL/GenBank/DDBJ databases">
        <authorList>
            <person name="Huang J."/>
            <person name="Wang G."/>
        </authorList>
    </citation>
    <scope>NUCLEOTIDE SEQUENCE [LARGE SCALE GENOMIC DNA]</scope>
    <source>
        <strain evidence="11 12">BH030004</strain>
    </source>
</reference>
<dbReference type="Pfam" id="PF00989">
    <property type="entry name" value="PAS"/>
    <property type="match status" value="2"/>
</dbReference>
<dbReference type="GO" id="GO:0043709">
    <property type="term" value="P:cell adhesion involved in single-species biofilm formation"/>
    <property type="evidence" value="ECO:0007669"/>
    <property type="project" value="TreeGrafter"/>
</dbReference>
<dbReference type="InterPro" id="IPR000014">
    <property type="entry name" value="PAS"/>
</dbReference>
<dbReference type="RefSeq" id="WP_027447095.1">
    <property type="nucleotide sequence ID" value="NZ_AULJ01000047.1"/>
</dbReference>
<feature type="transmembrane region" description="Helical" evidence="7">
    <location>
        <begin position="74"/>
        <end position="102"/>
    </location>
</feature>
<dbReference type="SMART" id="SM00267">
    <property type="entry name" value="GGDEF"/>
    <property type="match status" value="1"/>
</dbReference>
<dbReference type="SMART" id="SM00091">
    <property type="entry name" value="PAS"/>
    <property type="match status" value="2"/>
</dbReference>
<evidence type="ECO:0008006" key="13">
    <source>
        <dbReference type="Google" id="ProtNLM"/>
    </source>
</evidence>
<dbReference type="eggNOG" id="COG3706">
    <property type="taxonomic scope" value="Bacteria"/>
</dbReference>
<keyword evidence="4 7" id="KW-1133">Transmembrane helix</keyword>
<dbReference type="Pfam" id="PF00990">
    <property type="entry name" value="GGDEF"/>
    <property type="match status" value="1"/>
</dbReference>
<dbReference type="EMBL" id="AVPF01000085">
    <property type="protein sequence ID" value="KGX83744.1"/>
    <property type="molecule type" value="Genomic_DNA"/>
</dbReference>
<feature type="domain" description="GGDEF" evidence="10">
    <location>
        <begin position="514"/>
        <end position="650"/>
    </location>
</feature>
<dbReference type="GO" id="GO:0071555">
    <property type="term" value="P:cell wall organization"/>
    <property type="evidence" value="ECO:0007669"/>
    <property type="project" value="InterPro"/>
</dbReference>
<dbReference type="PROSITE" id="PS50887">
    <property type="entry name" value="GGDEF"/>
    <property type="match status" value="1"/>
</dbReference>
<feature type="domain" description="PAS" evidence="8">
    <location>
        <begin position="226"/>
        <end position="274"/>
    </location>
</feature>
<dbReference type="InterPro" id="IPR000160">
    <property type="entry name" value="GGDEF_dom"/>
</dbReference>
<dbReference type="NCBIfam" id="TIGR00229">
    <property type="entry name" value="sensory_box"/>
    <property type="match status" value="2"/>
</dbReference>
<dbReference type="Gene3D" id="3.30.450.20">
    <property type="entry name" value="PAS domain"/>
    <property type="match status" value="2"/>
</dbReference>
<dbReference type="OrthoDB" id="9759607at2"/>
<keyword evidence="2" id="KW-1003">Cell membrane</keyword>
<dbReference type="InterPro" id="IPR043128">
    <property type="entry name" value="Rev_trsase/Diguanyl_cyclase"/>
</dbReference>
<evidence type="ECO:0000313" key="12">
    <source>
        <dbReference type="Proteomes" id="UP000030403"/>
    </source>
</evidence>
<dbReference type="PANTHER" id="PTHR45138:SF9">
    <property type="entry name" value="DIGUANYLATE CYCLASE DGCM-RELATED"/>
    <property type="match status" value="1"/>
</dbReference>
<evidence type="ECO:0000259" key="9">
    <source>
        <dbReference type="PROSITE" id="PS50113"/>
    </source>
</evidence>
<evidence type="ECO:0000256" key="2">
    <source>
        <dbReference type="ARBA" id="ARBA00022475"/>
    </source>
</evidence>
<dbReference type="Proteomes" id="UP000030403">
    <property type="component" value="Unassembled WGS sequence"/>
</dbReference>
<dbReference type="Gene3D" id="3.30.70.270">
    <property type="match status" value="1"/>
</dbReference>
<evidence type="ECO:0000256" key="7">
    <source>
        <dbReference type="SAM" id="Phobius"/>
    </source>
</evidence>
<dbReference type="InterPro" id="IPR029787">
    <property type="entry name" value="Nucleotide_cyclase"/>
</dbReference>
<evidence type="ECO:0000259" key="10">
    <source>
        <dbReference type="PROSITE" id="PS50887"/>
    </source>
</evidence>
<dbReference type="GO" id="GO:0006355">
    <property type="term" value="P:regulation of DNA-templated transcription"/>
    <property type="evidence" value="ECO:0007669"/>
    <property type="project" value="InterPro"/>
</dbReference>
<keyword evidence="5 7" id="KW-0472">Membrane</keyword>
<evidence type="ECO:0000256" key="5">
    <source>
        <dbReference type="ARBA" id="ARBA00023136"/>
    </source>
</evidence>
<evidence type="ECO:0000256" key="3">
    <source>
        <dbReference type="ARBA" id="ARBA00022692"/>
    </source>
</evidence>
<dbReference type="SMART" id="SM00086">
    <property type="entry name" value="PAC"/>
    <property type="match status" value="2"/>
</dbReference>
<dbReference type="AlphaFoldDB" id="A0A0A5FV02"/>
<feature type="transmembrane region" description="Helical" evidence="7">
    <location>
        <begin position="139"/>
        <end position="161"/>
    </location>
</feature>
<accession>A0A0A5FV02</accession>
<feature type="transmembrane region" description="Helical" evidence="7">
    <location>
        <begin position="43"/>
        <end position="62"/>
    </location>
</feature>
<comment type="caution">
    <text evidence="11">The sequence shown here is derived from an EMBL/GenBank/DDBJ whole genome shotgun (WGS) entry which is preliminary data.</text>
</comment>
<keyword evidence="3 7" id="KW-0812">Transmembrane</keyword>
<name>A0A0A5FV02_9BACI</name>
<feature type="domain" description="PAC" evidence="9">
    <location>
        <begin position="425"/>
        <end position="475"/>
    </location>
</feature>
<protein>
    <recommendedName>
        <fullName evidence="13">Diguanylate cyclase</fullName>
    </recommendedName>
</protein>
<dbReference type="CDD" id="cd00130">
    <property type="entry name" value="PAS"/>
    <property type="match status" value="2"/>
</dbReference>
<evidence type="ECO:0000259" key="8">
    <source>
        <dbReference type="PROSITE" id="PS50112"/>
    </source>
</evidence>
<dbReference type="PROSITE" id="PS50112">
    <property type="entry name" value="PAS"/>
    <property type="match status" value="2"/>
</dbReference>
<dbReference type="GO" id="GO:0052621">
    <property type="term" value="F:diguanylate cyclase activity"/>
    <property type="evidence" value="ECO:0007669"/>
    <property type="project" value="TreeGrafter"/>
</dbReference>
<dbReference type="GO" id="GO:0005886">
    <property type="term" value="C:plasma membrane"/>
    <property type="evidence" value="ECO:0007669"/>
    <property type="project" value="UniProtKB-SubCell"/>
</dbReference>
<dbReference type="InterPro" id="IPR011620">
    <property type="entry name" value="Sig_transdc_His_kinase_LytS_TM"/>
</dbReference>
<evidence type="ECO:0000256" key="6">
    <source>
        <dbReference type="SAM" id="Coils"/>
    </source>
</evidence>
<gene>
    <name evidence="11" type="ORF">N783_21815</name>
</gene>
<dbReference type="CDD" id="cd01949">
    <property type="entry name" value="GGDEF"/>
    <property type="match status" value="1"/>
</dbReference>
<feature type="transmembrane region" description="Helical" evidence="7">
    <location>
        <begin position="173"/>
        <end position="193"/>
    </location>
</feature>
<organism evidence="11 12">
    <name type="scientific">Pontibacillus marinus BH030004 = DSM 16465</name>
    <dbReference type="NCBI Taxonomy" id="1385511"/>
    <lineage>
        <taxon>Bacteria</taxon>
        <taxon>Bacillati</taxon>
        <taxon>Bacillota</taxon>
        <taxon>Bacilli</taxon>
        <taxon>Bacillales</taxon>
        <taxon>Bacillaceae</taxon>
        <taxon>Pontibacillus</taxon>
    </lineage>
</organism>
<dbReference type="NCBIfam" id="TIGR00254">
    <property type="entry name" value="GGDEF"/>
    <property type="match status" value="1"/>
</dbReference>
<dbReference type="PANTHER" id="PTHR45138">
    <property type="entry name" value="REGULATORY COMPONENTS OF SENSORY TRANSDUCTION SYSTEM"/>
    <property type="match status" value="1"/>
</dbReference>
<evidence type="ECO:0000256" key="1">
    <source>
        <dbReference type="ARBA" id="ARBA00004651"/>
    </source>
</evidence>
<proteinExistence type="predicted"/>
<dbReference type="FunFam" id="3.30.70.270:FF:000001">
    <property type="entry name" value="Diguanylate cyclase domain protein"/>
    <property type="match status" value="1"/>
</dbReference>
<dbReference type="InterPro" id="IPR000700">
    <property type="entry name" value="PAS-assoc_C"/>
</dbReference>
<dbReference type="SUPFAM" id="SSF55073">
    <property type="entry name" value="Nucleotide cyclase"/>
    <property type="match status" value="1"/>
</dbReference>
<dbReference type="InterPro" id="IPR035965">
    <property type="entry name" value="PAS-like_dom_sf"/>
</dbReference>
<dbReference type="STRING" id="1385511.GCA_000425225_03519"/>
<evidence type="ECO:0000256" key="4">
    <source>
        <dbReference type="ARBA" id="ARBA00022989"/>
    </source>
</evidence>
<sequence>MFLDLTMNVAVIIAYLFIIGMLSKEIHKGYIYQTIFHRLDTQLVAGVLFGVLGIILMLFSIQVNAEVFVDLRHIATVIAAMFFGVPAALGSAFIIGIARVVLVGGFSEVSITAMLLMFAIGIVCALMTKLPFIPAIKFIIMNVVSIAIVYLALYFTLGVFNNNYEALMSIYRVDWIIALIGGIISFYVANYIFQSNQNFYKLQEFNQKLEESNYQLEEMKNQLAHREQQYKSLFEYNQSATFTLDLFGHFQQINKSAEVITGYSKDDLQGSTFIPLIDKECIEDTLLNFNKVKEGESVTFQTELVHKDGAIISLTVNTAPIIIEEEIIGVIGVAHDISVQKQIEKKVKESEEQYRSLIHLSPEVIFVLKDTKIEFINDKALSFIGVNQVEELVGESIFEFIHPDDREIVAYRITRAMETNKVSKRLNDIRFLHREGNIVQANVGTKLIKYNGHKAIMGIIHDVTEQKEIEQQLKDANQMLRELSQLDGLTGIPNRRYYDETLATEWDDALANGRALSLLMIDIDHLLYNDTYGHLQGDACLKQVARSIKASVNRPRDFVARYGGEEFSVILPETNLDGALVLAEKIRSDIEHLSIPHKSSKVKPVVTVSVGVASIFPKEHINTEDLIQTADSGLYEAKENGRNQVKADTIDNIKYKIALKT</sequence>
<comment type="subcellular location">
    <subcellularLocation>
        <location evidence="1">Cell membrane</location>
        <topology evidence="1">Multi-pass membrane protein</topology>
    </subcellularLocation>
</comment>
<dbReference type="GO" id="GO:0000155">
    <property type="term" value="F:phosphorelay sensor kinase activity"/>
    <property type="evidence" value="ECO:0007669"/>
    <property type="project" value="InterPro"/>
</dbReference>
<feature type="domain" description="PAS" evidence="8">
    <location>
        <begin position="350"/>
        <end position="420"/>
    </location>
</feature>
<keyword evidence="6" id="KW-0175">Coiled coil</keyword>
<evidence type="ECO:0000313" key="11">
    <source>
        <dbReference type="EMBL" id="KGX83744.1"/>
    </source>
</evidence>
<dbReference type="Pfam" id="PF07694">
    <property type="entry name" value="5TM-5TMR_LYT"/>
    <property type="match status" value="1"/>
</dbReference>
<dbReference type="SUPFAM" id="SSF55785">
    <property type="entry name" value="PYP-like sensor domain (PAS domain)"/>
    <property type="match status" value="2"/>
</dbReference>
<feature type="coiled-coil region" evidence="6">
    <location>
        <begin position="202"/>
        <end position="229"/>
    </location>
</feature>